<reference evidence="1" key="1">
    <citation type="submission" date="2019-12" db="EMBL/GenBank/DDBJ databases">
        <title>Genome sequencing and annotation of Brassica cretica.</title>
        <authorList>
            <person name="Studholme D.J."/>
            <person name="Sarris P.F."/>
        </authorList>
    </citation>
    <scope>NUCLEOTIDE SEQUENCE</scope>
    <source>
        <strain evidence="1">PFS-102/07</strain>
        <tissue evidence="1">Leaf</tissue>
    </source>
</reference>
<dbReference type="AlphaFoldDB" id="A0A8S9I2E6"/>
<sequence>MGSSYEDPVPISNRKLVDYRISFCIAYTCKYPMNKGERTIVVPVMKMMPVPAPAQE</sequence>
<organism evidence="1">
    <name type="scientific">Brassica cretica</name>
    <name type="common">Mustard</name>
    <dbReference type="NCBI Taxonomy" id="69181"/>
    <lineage>
        <taxon>Eukaryota</taxon>
        <taxon>Viridiplantae</taxon>
        <taxon>Streptophyta</taxon>
        <taxon>Embryophyta</taxon>
        <taxon>Tracheophyta</taxon>
        <taxon>Spermatophyta</taxon>
        <taxon>Magnoliopsida</taxon>
        <taxon>eudicotyledons</taxon>
        <taxon>Gunneridae</taxon>
        <taxon>Pentapetalae</taxon>
        <taxon>rosids</taxon>
        <taxon>malvids</taxon>
        <taxon>Brassicales</taxon>
        <taxon>Brassicaceae</taxon>
        <taxon>Brassiceae</taxon>
        <taxon>Brassica</taxon>
    </lineage>
</organism>
<name>A0A8S9I2E6_BRACR</name>
<protein>
    <submittedName>
        <fullName evidence="1">Uncharacterized protein</fullName>
    </submittedName>
</protein>
<proteinExistence type="predicted"/>
<gene>
    <name evidence="1" type="ORF">F2Q70_00018730</name>
</gene>
<accession>A0A8S9I2E6</accession>
<evidence type="ECO:0000313" key="1">
    <source>
        <dbReference type="EMBL" id="KAF2563718.1"/>
    </source>
</evidence>
<comment type="caution">
    <text evidence="1">The sequence shown here is derived from an EMBL/GenBank/DDBJ whole genome shotgun (WGS) entry which is preliminary data.</text>
</comment>
<dbReference type="EMBL" id="QGKY02001250">
    <property type="protein sequence ID" value="KAF2563718.1"/>
    <property type="molecule type" value="Genomic_DNA"/>
</dbReference>